<keyword evidence="2" id="KW-1185">Reference proteome</keyword>
<proteinExistence type="predicted"/>
<comment type="caution">
    <text evidence="1">The sequence shown here is derived from an EMBL/GenBank/DDBJ whole genome shotgun (WGS) entry which is preliminary data.</text>
</comment>
<dbReference type="GeneID" id="87903113"/>
<dbReference type="Proteomes" id="UP001323405">
    <property type="component" value="Unassembled WGS sequence"/>
</dbReference>
<accession>A0ABR0GIV1</accession>
<reference evidence="1 2" key="1">
    <citation type="journal article" date="2023" name="bioRxiv">
        <title>High-quality genome assemblies of four members of thePodospora anserinaspecies complex.</title>
        <authorList>
            <person name="Ament-Velasquez S.L."/>
            <person name="Vogan A.A."/>
            <person name="Wallerman O."/>
            <person name="Hartmann F."/>
            <person name="Gautier V."/>
            <person name="Silar P."/>
            <person name="Giraud T."/>
            <person name="Johannesson H."/>
        </authorList>
    </citation>
    <scope>NUCLEOTIDE SEQUENCE [LARGE SCALE GENOMIC DNA]</scope>
    <source>
        <strain evidence="1 2">CBS 415.72m</strain>
    </source>
</reference>
<evidence type="ECO:0000313" key="1">
    <source>
        <dbReference type="EMBL" id="KAK4655552.1"/>
    </source>
</evidence>
<protein>
    <submittedName>
        <fullName evidence="1">Uncharacterized protein</fullName>
    </submittedName>
</protein>
<name>A0ABR0GIV1_9PEZI</name>
<gene>
    <name evidence="1" type="ORF">QC762_0051200</name>
</gene>
<evidence type="ECO:0000313" key="2">
    <source>
        <dbReference type="Proteomes" id="UP001323405"/>
    </source>
</evidence>
<dbReference type="RefSeq" id="XP_062744527.1">
    <property type="nucleotide sequence ID" value="XM_062883504.1"/>
</dbReference>
<organism evidence="1 2">
    <name type="scientific">Podospora pseudocomata</name>
    <dbReference type="NCBI Taxonomy" id="2093779"/>
    <lineage>
        <taxon>Eukaryota</taxon>
        <taxon>Fungi</taxon>
        <taxon>Dikarya</taxon>
        <taxon>Ascomycota</taxon>
        <taxon>Pezizomycotina</taxon>
        <taxon>Sordariomycetes</taxon>
        <taxon>Sordariomycetidae</taxon>
        <taxon>Sordariales</taxon>
        <taxon>Podosporaceae</taxon>
        <taxon>Podospora</taxon>
    </lineage>
</organism>
<dbReference type="EMBL" id="JAFFHA010000005">
    <property type="protein sequence ID" value="KAK4655552.1"/>
    <property type="molecule type" value="Genomic_DNA"/>
</dbReference>
<sequence>MRSKEGLLRGQARGSNPACSFPVIYPFLAATAAAHQTKSFSLDQIVVRTVTFHTSSSQLSRNFSHHLLCEKCAWK</sequence>